<dbReference type="Proteomes" id="UP000507245">
    <property type="component" value="Unassembled WGS sequence"/>
</dbReference>
<dbReference type="Proteomes" id="UP000507222">
    <property type="component" value="Unassembled WGS sequence"/>
</dbReference>
<evidence type="ECO:0000313" key="3">
    <source>
        <dbReference type="EMBL" id="CAB4298414.1"/>
    </source>
</evidence>
<feature type="region of interest" description="Disordered" evidence="1">
    <location>
        <begin position="30"/>
        <end position="49"/>
    </location>
</feature>
<feature type="compositionally biased region" description="Polar residues" evidence="1">
    <location>
        <begin position="33"/>
        <end position="49"/>
    </location>
</feature>
<gene>
    <name evidence="2" type="ORF">CURHAP_LOCUS11072</name>
    <name evidence="3" type="ORF">ORAREDHAP_LOCUS10741</name>
</gene>
<reference evidence="2 4" key="2">
    <citation type="submission" date="2020-05" db="EMBL/GenBank/DDBJ databases">
        <authorList>
            <person name="Campoy J."/>
            <person name="Schneeberger K."/>
            <person name="Spophaly S."/>
        </authorList>
    </citation>
    <scope>NUCLEOTIDE SEQUENCE [LARGE SCALE GENOMIC DNA]</scope>
    <source>
        <strain evidence="2">PruArmRojPasFocal</strain>
    </source>
</reference>
<keyword evidence="5" id="KW-1185">Reference proteome</keyword>
<evidence type="ECO:0000313" key="5">
    <source>
        <dbReference type="Proteomes" id="UP000507245"/>
    </source>
</evidence>
<sequence>MANQLALGHHSPRSDGLASRILGMPVEMRGFTPRQTSGHSNSSPPQQTIFPIPRVNTLAFLVVTTVVHPNNGNLNRLI</sequence>
<evidence type="ECO:0000313" key="4">
    <source>
        <dbReference type="Proteomes" id="UP000507222"/>
    </source>
</evidence>
<dbReference type="AlphaFoldDB" id="A0A6J5TWD1"/>
<reference evidence="5" key="1">
    <citation type="journal article" date="2020" name="Genome Biol.">
        <title>Gamete binning: chromosome-level and haplotype-resolved genome assembly enabled by high-throughput single-cell sequencing of gamete genomes.</title>
        <authorList>
            <person name="Campoy J.A."/>
            <person name="Sun H."/>
            <person name="Goel M."/>
            <person name="Jiao W.-B."/>
            <person name="Folz-Donahue K."/>
            <person name="Wang N."/>
            <person name="Rubio M."/>
            <person name="Liu C."/>
            <person name="Kukat C."/>
            <person name="Ruiz D."/>
            <person name="Huettel B."/>
            <person name="Schneeberger K."/>
        </authorList>
    </citation>
    <scope>NUCLEOTIDE SEQUENCE [LARGE SCALE GENOMIC DNA]</scope>
    <source>
        <strain evidence="5">cv. Rojo Pasion</strain>
    </source>
</reference>
<protein>
    <submittedName>
        <fullName evidence="2">Uncharacterized protein</fullName>
    </submittedName>
</protein>
<accession>A0A6J5TWD1</accession>
<organism evidence="2 4">
    <name type="scientific">Prunus armeniaca</name>
    <name type="common">Apricot</name>
    <name type="synonym">Armeniaca vulgaris</name>
    <dbReference type="NCBI Taxonomy" id="36596"/>
    <lineage>
        <taxon>Eukaryota</taxon>
        <taxon>Viridiplantae</taxon>
        <taxon>Streptophyta</taxon>
        <taxon>Embryophyta</taxon>
        <taxon>Tracheophyta</taxon>
        <taxon>Spermatophyta</taxon>
        <taxon>Magnoliopsida</taxon>
        <taxon>eudicotyledons</taxon>
        <taxon>Gunneridae</taxon>
        <taxon>Pentapetalae</taxon>
        <taxon>rosids</taxon>
        <taxon>fabids</taxon>
        <taxon>Rosales</taxon>
        <taxon>Rosaceae</taxon>
        <taxon>Amygdaloideae</taxon>
        <taxon>Amygdaleae</taxon>
        <taxon>Prunus</taxon>
    </lineage>
</organism>
<dbReference type="EMBL" id="CAEKKB010000002">
    <property type="protein sequence ID" value="CAB4298414.1"/>
    <property type="molecule type" value="Genomic_DNA"/>
</dbReference>
<name>A0A6J5TWD1_PRUAR</name>
<dbReference type="EMBL" id="CAEKDK010000002">
    <property type="protein sequence ID" value="CAB4268043.1"/>
    <property type="molecule type" value="Genomic_DNA"/>
</dbReference>
<proteinExistence type="predicted"/>
<evidence type="ECO:0000313" key="2">
    <source>
        <dbReference type="EMBL" id="CAB4268043.1"/>
    </source>
</evidence>
<evidence type="ECO:0000256" key="1">
    <source>
        <dbReference type="SAM" id="MobiDB-lite"/>
    </source>
</evidence>